<dbReference type="InterPro" id="IPR012020">
    <property type="entry name" value="ABHD4"/>
</dbReference>
<dbReference type="InterPro" id="IPR050960">
    <property type="entry name" value="AB_hydrolase_4_sf"/>
</dbReference>
<dbReference type="GO" id="GO:0047372">
    <property type="term" value="F:monoacylglycerol lipase activity"/>
    <property type="evidence" value="ECO:0007669"/>
    <property type="project" value="TreeGrafter"/>
</dbReference>
<name>T1J8Q0_STRMM</name>
<dbReference type="GO" id="GO:0051793">
    <property type="term" value="P:medium-chain fatty acid catabolic process"/>
    <property type="evidence" value="ECO:0007669"/>
    <property type="project" value="TreeGrafter"/>
</dbReference>
<dbReference type="eggNOG" id="KOG1838">
    <property type="taxonomic scope" value="Eukaryota"/>
</dbReference>
<keyword evidence="5" id="KW-1185">Reference proteome</keyword>
<keyword evidence="2" id="KW-0472">Membrane</keyword>
<dbReference type="GO" id="GO:0008126">
    <property type="term" value="F:acetylesterase activity"/>
    <property type="evidence" value="ECO:0007669"/>
    <property type="project" value="TreeGrafter"/>
</dbReference>
<dbReference type="PANTHER" id="PTHR10794">
    <property type="entry name" value="ABHYDROLASE DOMAIN-CONTAINING PROTEIN"/>
    <property type="match status" value="1"/>
</dbReference>
<dbReference type="HOGENOM" id="CLU_032487_4_0_1"/>
<evidence type="ECO:0000256" key="2">
    <source>
        <dbReference type="SAM" id="Phobius"/>
    </source>
</evidence>
<dbReference type="SUPFAM" id="SSF53474">
    <property type="entry name" value="alpha/beta-Hydrolases"/>
    <property type="match status" value="1"/>
</dbReference>
<dbReference type="STRING" id="126957.T1J8Q0"/>
<dbReference type="InterPro" id="IPR000073">
    <property type="entry name" value="AB_hydrolase_1"/>
</dbReference>
<feature type="domain" description="AB hydrolase-1" evidence="3">
    <location>
        <begin position="126"/>
        <end position="236"/>
    </location>
</feature>
<evidence type="ECO:0000256" key="1">
    <source>
        <dbReference type="ARBA" id="ARBA00010884"/>
    </source>
</evidence>
<dbReference type="EMBL" id="JH431958">
    <property type="status" value="NOT_ANNOTATED_CDS"/>
    <property type="molecule type" value="Genomic_DNA"/>
</dbReference>
<reference evidence="4" key="2">
    <citation type="submission" date="2015-02" db="UniProtKB">
        <authorList>
            <consortium name="EnsemblMetazoa"/>
        </authorList>
    </citation>
    <scope>IDENTIFICATION</scope>
</reference>
<keyword evidence="2" id="KW-0812">Transmembrane</keyword>
<dbReference type="PhylomeDB" id="T1J8Q0"/>
<dbReference type="InterPro" id="IPR029058">
    <property type="entry name" value="AB_hydrolase_fold"/>
</dbReference>
<dbReference type="Pfam" id="PF00561">
    <property type="entry name" value="Abhydrolase_1"/>
    <property type="match status" value="1"/>
</dbReference>
<dbReference type="Gene3D" id="3.40.50.1820">
    <property type="entry name" value="alpha/beta hydrolase"/>
    <property type="match status" value="1"/>
</dbReference>
<keyword evidence="2" id="KW-1133">Transmembrane helix</keyword>
<evidence type="ECO:0000259" key="3">
    <source>
        <dbReference type="Pfam" id="PF00561"/>
    </source>
</evidence>
<comment type="similarity">
    <text evidence="1">Belongs to the AB hydrolase superfamily. AB hydrolase 4 family.</text>
</comment>
<sequence>MLRDLLDSLIAGFQTRTHLYLLVTFITFALAYYYRQIVENPKLCCRKGKFHDFLLKHCSTLHDQFKPILWCCESRMQTIMGLYLRSFIPRLQYKREVLQLADGGEVFLDWLDEEEASIHKDPSTRPTILFLPGLTGNSQAEYLRVLCGQAKKLGYRSVVFNNRGTGDSKLLTPRTYCACNCEDLSEVVSHIKSKFPEAPLVGVGISMGSMILFHYLRQMGCQSQMIAAMLVSPIWNAFEGNKSSERPVVNRMFNHHLAQELIRIVKGNEKLFEVNENIDFDRILKITTLIVGIRTTGRRSIRCGQFGEVNSAKAIRRIAIPLKEISESSHVAVLVTSRGGHIGFVDGLPFLQATYMERLFCQYVTAVFRHQDELAACFDHKE</sequence>
<reference evidence="5" key="1">
    <citation type="submission" date="2011-05" db="EMBL/GenBank/DDBJ databases">
        <authorList>
            <person name="Richards S.R."/>
            <person name="Qu J."/>
            <person name="Jiang H."/>
            <person name="Jhangiani S.N."/>
            <person name="Agravi P."/>
            <person name="Goodspeed R."/>
            <person name="Gross S."/>
            <person name="Mandapat C."/>
            <person name="Jackson L."/>
            <person name="Mathew T."/>
            <person name="Pu L."/>
            <person name="Thornton R."/>
            <person name="Saada N."/>
            <person name="Wilczek-Boney K.B."/>
            <person name="Lee S."/>
            <person name="Kovar C."/>
            <person name="Wu Y."/>
            <person name="Scherer S.E."/>
            <person name="Worley K.C."/>
            <person name="Muzny D.M."/>
            <person name="Gibbs R."/>
        </authorList>
    </citation>
    <scope>NUCLEOTIDE SEQUENCE</scope>
    <source>
        <strain evidence="5">Brora</strain>
    </source>
</reference>
<evidence type="ECO:0000313" key="5">
    <source>
        <dbReference type="Proteomes" id="UP000014500"/>
    </source>
</evidence>
<dbReference type="PIRSF" id="PIRSF005211">
    <property type="entry name" value="Ab_hydro_YheT"/>
    <property type="match status" value="1"/>
</dbReference>
<accession>T1J8Q0</accession>
<dbReference type="GO" id="GO:0051792">
    <property type="term" value="P:medium-chain fatty acid biosynthetic process"/>
    <property type="evidence" value="ECO:0007669"/>
    <property type="project" value="TreeGrafter"/>
</dbReference>
<dbReference type="AlphaFoldDB" id="T1J8Q0"/>
<evidence type="ECO:0000313" key="4">
    <source>
        <dbReference type="EnsemblMetazoa" id="SMAR010086-PA"/>
    </source>
</evidence>
<dbReference type="OMA" id="MMTTSWG"/>
<dbReference type="PANTHER" id="PTHR10794:SF63">
    <property type="entry name" value="ALPHA_BETA HYDROLASE 1, ISOFORM A"/>
    <property type="match status" value="1"/>
</dbReference>
<feature type="transmembrane region" description="Helical" evidence="2">
    <location>
        <begin position="17"/>
        <end position="34"/>
    </location>
</feature>
<organism evidence="4 5">
    <name type="scientific">Strigamia maritima</name>
    <name type="common">European centipede</name>
    <name type="synonym">Geophilus maritimus</name>
    <dbReference type="NCBI Taxonomy" id="126957"/>
    <lineage>
        <taxon>Eukaryota</taxon>
        <taxon>Metazoa</taxon>
        <taxon>Ecdysozoa</taxon>
        <taxon>Arthropoda</taxon>
        <taxon>Myriapoda</taxon>
        <taxon>Chilopoda</taxon>
        <taxon>Pleurostigmophora</taxon>
        <taxon>Geophilomorpha</taxon>
        <taxon>Linotaeniidae</taxon>
        <taxon>Strigamia</taxon>
    </lineage>
</organism>
<dbReference type="EnsemblMetazoa" id="SMAR010086-RA">
    <property type="protein sequence ID" value="SMAR010086-PA"/>
    <property type="gene ID" value="SMAR010086"/>
</dbReference>
<dbReference type="Proteomes" id="UP000014500">
    <property type="component" value="Unassembled WGS sequence"/>
</dbReference>
<proteinExistence type="inferred from homology"/>
<protein>
    <recommendedName>
        <fullName evidence="3">AB hydrolase-1 domain-containing protein</fullName>
    </recommendedName>
</protein>